<sequence length="421" mass="49523">MTLYELSKVVYRFLRDQGIDRTVSTNINLFVNLVLVSLLLLFIDWFIRKFIVVAFHMFSNRTKTTFDDFLVKSNFPKYIGHIIPFIIFVYLIPTLFDDFPKWEKILLKATDIYIIVLSVWIVRSIVKSTREYLKSKDDYKDKPIDSFAQVIILFLWFIGFIFIYSEFTEEKMLQFLGTLGAASAIILLMFRDTILGFVASIQVSINDMVRIGDWITQEKYGADGNVTEINLTTVKVQNFDYTITTIPTYALISDSFKNWRGMQESGGRRIRRAIYIKANSIKFLSKDDLERFSKIQMITHYIEHRQKDIDKYNTDHGYNKDVMINGRNQTNFGIFRKYCDLYLKNHPATNKDMLMMTRHLPPTPQGIPLEIYVFSSDKRWENYERIMADIFEHLIAAAPYFDLELYELPTGKDFTVSKHLD</sequence>
<feature type="transmembrane region" description="Helical" evidence="5">
    <location>
        <begin position="172"/>
        <end position="190"/>
    </location>
</feature>
<proteinExistence type="predicted"/>
<dbReference type="InterPro" id="IPR023408">
    <property type="entry name" value="MscS_beta-dom_sf"/>
</dbReference>
<feature type="transmembrane region" description="Helical" evidence="5">
    <location>
        <begin position="29"/>
        <end position="58"/>
    </location>
</feature>
<dbReference type="eggNOG" id="COG0668">
    <property type="taxonomic scope" value="Bacteria"/>
</dbReference>
<dbReference type="Gene3D" id="2.30.30.60">
    <property type="match status" value="1"/>
</dbReference>
<dbReference type="InterPro" id="IPR010920">
    <property type="entry name" value="LSM_dom_sf"/>
</dbReference>
<keyword evidence="3 5" id="KW-1133">Transmembrane helix</keyword>
<dbReference type="GO" id="GO:0005886">
    <property type="term" value="C:plasma membrane"/>
    <property type="evidence" value="ECO:0007669"/>
    <property type="project" value="TreeGrafter"/>
</dbReference>
<dbReference type="InterPro" id="IPR030192">
    <property type="entry name" value="YbdG"/>
</dbReference>
<protein>
    <submittedName>
        <fullName evidence="7">Small-conductance mechanosensitive ion channel protein</fullName>
    </submittedName>
</protein>
<dbReference type="OrthoDB" id="9775207at2"/>
<dbReference type="PANTHER" id="PTHR30414">
    <property type="entry name" value="MINICONDUCTANCE MECHANOSENSITIVE CHANNEL YBDG"/>
    <property type="match status" value="1"/>
</dbReference>
<comment type="subcellular location">
    <subcellularLocation>
        <location evidence="1">Membrane</location>
    </subcellularLocation>
</comment>
<keyword evidence="4 5" id="KW-0472">Membrane</keyword>
<keyword evidence="8" id="KW-1185">Reference proteome</keyword>
<dbReference type="PANTHER" id="PTHR30414:SF0">
    <property type="entry name" value="MINICONDUCTANCE MECHANOSENSITIVE CHANNEL YBDG"/>
    <property type="match status" value="1"/>
</dbReference>
<comment type="caution">
    <text evidence="7">The sequence shown here is derived from an EMBL/GenBank/DDBJ whole genome shotgun (WGS) entry which is preliminary data.</text>
</comment>
<feature type="transmembrane region" description="Helical" evidence="5">
    <location>
        <begin position="105"/>
        <end position="126"/>
    </location>
</feature>
<accession>I0W723</accession>
<evidence type="ECO:0000256" key="2">
    <source>
        <dbReference type="ARBA" id="ARBA00022692"/>
    </source>
</evidence>
<dbReference type="PATRIC" id="fig|946077.3.peg.2382"/>
<evidence type="ECO:0000259" key="6">
    <source>
        <dbReference type="Pfam" id="PF00924"/>
    </source>
</evidence>
<dbReference type="Pfam" id="PF00924">
    <property type="entry name" value="MS_channel_2nd"/>
    <property type="match status" value="1"/>
</dbReference>
<dbReference type="InterPro" id="IPR006685">
    <property type="entry name" value="MscS_channel_2nd"/>
</dbReference>
<reference evidence="7 8" key="1">
    <citation type="journal article" date="2012" name="J. Bacteriol.">
        <title>Genome Sequence of the Halotolerant Bacterium Imtechella halotolerans K1T.</title>
        <authorList>
            <person name="Kumar S."/>
            <person name="Vikram S."/>
            <person name="Subramanian S."/>
            <person name="Raghava G.P."/>
            <person name="Pinnaka A.K."/>
        </authorList>
    </citation>
    <scope>NUCLEOTIDE SEQUENCE [LARGE SCALE GENOMIC DNA]</scope>
    <source>
        <strain evidence="7 8">K1</strain>
    </source>
</reference>
<dbReference type="AlphaFoldDB" id="I0W723"/>
<dbReference type="GO" id="GO:0071470">
    <property type="term" value="P:cellular response to osmotic stress"/>
    <property type="evidence" value="ECO:0007669"/>
    <property type="project" value="InterPro"/>
</dbReference>
<dbReference type="Proteomes" id="UP000005938">
    <property type="component" value="Unassembled WGS sequence"/>
</dbReference>
<feature type="transmembrane region" description="Helical" evidence="5">
    <location>
        <begin position="78"/>
        <end position="96"/>
    </location>
</feature>
<name>I0W723_9FLAO</name>
<dbReference type="STRING" id="946077.W5A_11816"/>
<dbReference type="GO" id="GO:0008381">
    <property type="term" value="F:mechanosensitive monoatomic ion channel activity"/>
    <property type="evidence" value="ECO:0007669"/>
    <property type="project" value="InterPro"/>
</dbReference>
<evidence type="ECO:0000256" key="1">
    <source>
        <dbReference type="ARBA" id="ARBA00004370"/>
    </source>
</evidence>
<evidence type="ECO:0000313" key="7">
    <source>
        <dbReference type="EMBL" id="EID72189.1"/>
    </source>
</evidence>
<dbReference type="EMBL" id="AJJU01000037">
    <property type="protein sequence ID" value="EID72189.1"/>
    <property type="molecule type" value="Genomic_DNA"/>
</dbReference>
<evidence type="ECO:0000256" key="5">
    <source>
        <dbReference type="SAM" id="Phobius"/>
    </source>
</evidence>
<dbReference type="SUPFAM" id="SSF50182">
    <property type="entry name" value="Sm-like ribonucleoproteins"/>
    <property type="match status" value="1"/>
</dbReference>
<feature type="domain" description="Mechanosensitive ion channel MscS" evidence="6">
    <location>
        <begin position="192"/>
        <end position="260"/>
    </location>
</feature>
<evidence type="ECO:0000256" key="3">
    <source>
        <dbReference type="ARBA" id="ARBA00022989"/>
    </source>
</evidence>
<feature type="transmembrane region" description="Helical" evidence="5">
    <location>
        <begin position="146"/>
        <end position="165"/>
    </location>
</feature>
<evidence type="ECO:0000313" key="8">
    <source>
        <dbReference type="Proteomes" id="UP000005938"/>
    </source>
</evidence>
<keyword evidence="2 5" id="KW-0812">Transmembrane</keyword>
<evidence type="ECO:0000256" key="4">
    <source>
        <dbReference type="ARBA" id="ARBA00023136"/>
    </source>
</evidence>
<organism evidence="7 8">
    <name type="scientific">Imtechella halotolerans K1</name>
    <dbReference type="NCBI Taxonomy" id="946077"/>
    <lineage>
        <taxon>Bacteria</taxon>
        <taxon>Pseudomonadati</taxon>
        <taxon>Bacteroidota</taxon>
        <taxon>Flavobacteriia</taxon>
        <taxon>Flavobacteriales</taxon>
        <taxon>Flavobacteriaceae</taxon>
        <taxon>Imtechella</taxon>
    </lineage>
</organism>
<dbReference type="RefSeq" id="WP_008240937.1">
    <property type="nucleotide sequence ID" value="NZ_AJJU01000037.1"/>
</dbReference>
<gene>
    <name evidence="7" type="ORF">W5A_11816</name>
</gene>